<dbReference type="OrthoDB" id="6260718at2759"/>
<name>A0A4Y2UW06_ARAVE</name>
<evidence type="ECO:0000313" key="4">
    <source>
        <dbReference type="EMBL" id="GBO17179.1"/>
    </source>
</evidence>
<comment type="caution">
    <text evidence="4">The sequence shown here is derived from an EMBL/GenBank/DDBJ whole genome shotgun (WGS) entry which is preliminary data.</text>
</comment>
<gene>
    <name evidence="4" type="ORF">AVEN_33613_1</name>
</gene>
<dbReference type="AlphaFoldDB" id="A0A4Y2UW06"/>
<proteinExistence type="predicted"/>
<evidence type="ECO:0000259" key="3">
    <source>
        <dbReference type="Pfam" id="PF23055"/>
    </source>
</evidence>
<dbReference type="PANTHER" id="PTHR33327:SF3">
    <property type="entry name" value="RNA-DIRECTED DNA POLYMERASE"/>
    <property type="match status" value="1"/>
</dbReference>
<dbReference type="EMBL" id="BGPR01040971">
    <property type="protein sequence ID" value="GBO17179.1"/>
    <property type="molecule type" value="Genomic_DNA"/>
</dbReference>
<evidence type="ECO:0000256" key="2">
    <source>
        <dbReference type="SAM" id="MobiDB-lite"/>
    </source>
</evidence>
<reference evidence="4 5" key="1">
    <citation type="journal article" date="2019" name="Sci. Rep.">
        <title>Orb-weaving spider Araneus ventricosus genome elucidates the spidroin gene catalogue.</title>
        <authorList>
            <person name="Kono N."/>
            <person name="Nakamura H."/>
            <person name="Ohtoshi R."/>
            <person name="Moran D.A.P."/>
            <person name="Shinohara A."/>
            <person name="Yoshida Y."/>
            <person name="Fujiwara M."/>
            <person name="Mori M."/>
            <person name="Tomita M."/>
            <person name="Arakawa K."/>
        </authorList>
    </citation>
    <scope>NUCLEOTIDE SEQUENCE [LARGE SCALE GENOMIC DNA]</scope>
</reference>
<evidence type="ECO:0000313" key="5">
    <source>
        <dbReference type="Proteomes" id="UP000499080"/>
    </source>
</evidence>
<organism evidence="4 5">
    <name type="scientific">Araneus ventricosus</name>
    <name type="common">Orbweaver spider</name>
    <name type="synonym">Epeira ventricosa</name>
    <dbReference type="NCBI Taxonomy" id="182803"/>
    <lineage>
        <taxon>Eukaryota</taxon>
        <taxon>Metazoa</taxon>
        <taxon>Ecdysozoa</taxon>
        <taxon>Arthropoda</taxon>
        <taxon>Chelicerata</taxon>
        <taxon>Arachnida</taxon>
        <taxon>Araneae</taxon>
        <taxon>Araneomorphae</taxon>
        <taxon>Entelegynae</taxon>
        <taxon>Araneoidea</taxon>
        <taxon>Araneidae</taxon>
        <taxon>Araneus</taxon>
    </lineage>
</organism>
<dbReference type="InterPro" id="IPR055469">
    <property type="entry name" value="DUF7041"/>
</dbReference>
<protein>
    <recommendedName>
        <fullName evidence="3">DUF7041 domain-containing protein</fullName>
    </recommendedName>
</protein>
<feature type="region of interest" description="Disordered" evidence="2">
    <location>
        <begin position="198"/>
        <end position="219"/>
    </location>
</feature>
<dbReference type="PANTHER" id="PTHR33327">
    <property type="entry name" value="ENDONUCLEASE"/>
    <property type="match status" value="1"/>
</dbReference>
<feature type="compositionally biased region" description="Polar residues" evidence="2">
    <location>
        <begin position="210"/>
        <end position="219"/>
    </location>
</feature>
<accession>A0A4Y2UW06</accession>
<evidence type="ECO:0000256" key="1">
    <source>
        <dbReference type="SAM" id="Coils"/>
    </source>
</evidence>
<feature type="domain" description="DUF7041" evidence="3">
    <location>
        <begin position="13"/>
        <end position="94"/>
    </location>
</feature>
<dbReference type="Pfam" id="PF23055">
    <property type="entry name" value="DUF7041"/>
    <property type="match status" value="1"/>
</dbReference>
<keyword evidence="5" id="KW-1185">Reference proteome</keyword>
<dbReference type="Proteomes" id="UP000499080">
    <property type="component" value="Unassembled WGS sequence"/>
</dbReference>
<keyword evidence="1" id="KW-0175">Coiled coil</keyword>
<feature type="coiled-coil region" evidence="1">
    <location>
        <begin position="170"/>
        <end position="197"/>
    </location>
</feature>
<sequence length="264" mass="30199">MDSEMARVAVRSPPFWETNAELWFVQLESQFKLTSISIDETKFHTVVAALNSKVLSCIADIVRNPPSDAMYDALKTRILSHFSQSESTKLRLLLQDLQLGDGKPSRLLQEMRNLAAGKIVDDVLKSVWMQRFPTSIHQILSVSKDNLDGLAQIADKVNEVSSFRPEVNAVVSENSELQSLREEVANLRAELKRITRSRFRRAQSSKRESSSTGVRRSSYTRTHNPNLLCWYHRRFAKTATKCVNPCSFQENLRARLFWRQQTGV</sequence>